<protein>
    <submittedName>
        <fullName evidence="2">Carboxypeptidase-like regulatory domain-containing protein</fullName>
    </submittedName>
</protein>
<keyword evidence="1" id="KW-0732">Signal</keyword>
<accession>A0ABX8RBX7</accession>
<dbReference type="PANTHER" id="PTHR23303">
    <property type="entry name" value="CARBOXYPEPTIDASE REGULATORY REGION-CONTAINING"/>
    <property type="match status" value="1"/>
</dbReference>
<keyword evidence="3" id="KW-1185">Reference proteome</keyword>
<dbReference type="PANTHER" id="PTHR23303:SF14">
    <property type="entry name" value="BOS COMPLEX SUBUNIT NOMO1-RELATED"/>
    <property type="match status" value="1"/>
</dbReference>
<dbReference type="InterPro" id="IPR051417">
    <property type="entry name" value="SDr/BOS_complex"/>
</dbReference>
<sequence length="291" mass="32130">MAENKDLYKLGQSQTGSIVDLGQEIRIDLELEDNIFSDSGTVFGKALDVNGDGIPNVTIKITDTDFNPKYHTITDDSGQYTIAEVAANNQYLIFASKDHYDLKQGTPFTMQASQQIERDFVLTVDPGSTNSLVAGEVLNMSGEPLEGATVRLYDNNESNPTLIKTTHTNQYGQYAFFDVAQGMYQVTSSLLGYTNTSTSFIIDGPSQVRNIILNMPVDPVGRKGTINGIIKNKNGLPIANAYVILFEVITDEEGKETLNPIRTTWTNSQGLYLFEQIPEGNYKIKANKTEQ</sequence>
<evidence type="ECO:0000313" key="3">
    <source>
        <dbReference type="Proteomes" id="UP000886818"/>
    </source>
</evidence>
<dbReference type="Proteomes" id="UP000886818">
    <property type="component" value="Chromosome"/>
</dbReference>
<proteinExistence type="predicted"/>
<dbReference type="RefSeq" id="WP_218282992.1">
    <property type="nucleotide sequence ID" value="NZ_CP078093.1"/>
</dbReference>
<evidence type="ECO:0000256" key="1">
    <source>
        <dbReference type="ARBA" id="ARBA00022729"/>
    </source>
</evidence>
<reference evidence="2" key="1">
    <citation type="submission" date="2021-07" db="EMBL/GenBank/DDBJ databases">
        <title>Complete genome sequence of Crassaminicella sp. 143-21, isolated from a deep-sea hydrothermal vent.</title>
        <authorList>
            <person name="Li X."/>
        </authorList>
    </citation>
    <scope>NUCLEOTIDE SEQUENCE</scope>
    <source>
        <strain evidence="2">143-21</strain>
    </source>
</reference>
<organism evidence="2 3">
    <name type="scientific">Crassaminicella indica</name>
    <dbReference type="NCBI Taxonomy" id="2855394"/>
    <lineage>
        <taxon>Bacteria</taxon>
        <taxon>Bacillati</taxon>
        <taxon>Bacillota</taxon>
        <taxon>Clostridia</taxon>
        <taxon>Eubacteriales</taxon>
        <taxon>Clostridiaceae</taxon>
        <taxon>Crassaminicella</taxon>
    </lineage>
</organism>
<gene>
    <name evidence="2" type="ORF">KVH43_00180</name>
</gene>
<dbReference type="Pfam" id="PF13620">
    <property type="entry name" value="CarboxypepD_reg"/>
    <property type="match status" value="2"/>
</dbReference>
<dbReference type="EMBL" id="CP078093">
    <property type="protein sequence ID" value="QXM06296.1"/>
    <property type="molecule type" value="Genomic_DNA"/>
</dbReference>
<name>A0ABX8RBX7_9CLOT</name>
<evidence type="ECO:0000313" key="2">
    <source>
        <dbReference type="EMBL" id="QXM06296.1"/>
    </source>
</evidence>